<dbReference type="SUPFAM" id="SSF54928">
    <property type="entry name" value="RNA-binding domain, RBD"/>
    <property type="match status" value="2"/>
</dbReference>
<sequence>MATSRIFVKGLPPNITETEFRNHFSANNRHITDVKLIPQRRIGYIGYKSSEDASSAVKYFNRSYIRMSKILVEPARPISDLGLRSSSRPANCPVNNNKAQAIGDKGDVPKKRKRDETDKADSKLHEFLRVMKPGRQGAIADDIGLCALGEAETRENVVSVDDSDDDYHDMPTRPDKSRKIEQTGNGQRVEDAKLQVREAKAPDAASVVAKDRSEDTEPVASQATKPCVAATDDDWLRSRTSRLLDLVDADELVDKTVAQPTGESVIASKEEATHSSTEITSHVADDATGCQEFSEDGAVEAITKTCRLFVRNLPYDVSEDNLQEAFEKYGELQEGQLIPLSI</sequence>
<feature type="region of interest" description="Disordered" evidence="3">
    <location>
        <begin position="84"/>
        <end position="120"/>
    </location>
</feature>
<name>A0A2C5YVE2_9HYPO</name>
<dbReference type="Proteomes" id="UP000224854">
    <property type="component" value="Unassembled WGS sequence"/>
</dbReference>
<dbReference type="InterPro" id="IPR012677">
    <property type="entry name" value="Nucleotide-bd_a/b_plait_sf"/>
</dbReference>
<feature type="compositionally biased region" description="Basic and acidic residues" evidence="3">
    <location>
        <begin position="104"/>
        <end position="120"/>
    </location>
</feature>
<evidence type="ECO:0000259" key="4">
    <source>
        <dbReference type="PROSITE" id="PS50102"/>
    </source>
</evidence>
<evidence type="ECO:0000256" key="2">
    <source>
        <dbReference type="PROSITE-ProRule" id="PRU00176"/>
    </source>
</evidence>
<dbReference type="PANTHER" id="PTHR48024">
    <property type="entry name" value="GEO13361P1-RELATED"/>
    <property type="match status" value="1"/>
</dbReference>
<feature type="domain" description="RRM" evidence="4">
    <location>
        <begin position="4"/>
        <end position="77"/>
    </location>
</feature>
<feature type="domain" description="RRM" evidence="4">
    <location>
        <begin position="306"/>
        <end position="342"/>
    </location>
</feature>
<dbReference type="PANTHER" id="PTHR48024:SF56">
    <property type="entry name" value="HETEROGENEOUS NUCLEAR RIBONUCLEOPROTEIN A0"/>
    <property type="match status" value="1"/>
</dbReference>
<reference evidence="5 6" key="1">
    <citation type="submission" date="2017-06" db="EMBL/GenBank/DDBJ databases">
        <title>Ant-infecting Ophiocordyceps genomes reveal a high diversity of potential behavioral manipulation genes and a possible major role for enterotoxins.</title>
        <authorList>
            <person name="De Bekker C."/>
            <person name="Evans H.C."/>
            <person name="Brachmann A."/>
            <person name="Hughes D.P."/>
        </authorList>
    </citation>
    <scope>NUCLEOTIDE SEQUENCE [LARGE SCALE GENOMIC DNA]</scope>
    <source>
        <strain evidence="5 6">1348a</strain>
    </source>
</reference>
<gene>
    <name evidence="5" type="ORF">CDD82_6365</name>
</gene>
<evidence type="ECO:0000256" key="1">
    <source>
        <dbReference type="ARBA" id="ARBA00022884"/>
    </source>
</evidence>
<dbReference type="InterPro" id="IPR035979">
    <property type="entry name" value="RBD_domain_sf"/>
</dbReference>
<organism evidence="5 6">
    <name type="scientific">Ophiocordyceps australis</name>
    <dbReference type="NCBI Taxonomy" id="1399860"/>
    <lineage>
        <taxon>Eukaryota</taxon>
        <taxon>Fungi</taxon>
        <taxon>Dikarya</taxon>
        <taxon>Ascomycota</taxon>
        <taxon>Pezizomycotina</taxon>
        <taxon>Sordariomycetes</taxon>
        <taxon>Hypocreomycetidae</taxon>
        <taxon>Hypocreales</taxon>
        <taxon>Ophiocordycipitaceae</taxon>
        <taxon>Ophiocordyceps</taxon>
    </lineage>
</organism>
<dbReference type="Gene3D" id="3.30.70.330">
    <property type="match status" value="2"/>
</dbReference>
<feature type="compositionally biased region" description="Polar residues" evidence="3">
    <location>
        <begin position="84"/>
        <end position="99"/>
    </location>
</feature>
<dbReference type="GO" id="GO:0005634">
    <property type="term" value="C:nucleus"/>
    <property type="evidence" value="ECO:0007669"/>
    <property type="project" value="TreeGrafter"/>
</dbReference>
<evidence type="ECO:0000313" key="6">
    <source>
        <dbReference type="Proteomes" id="UP000224854"/>
    </source>
</evidence>
<evidence type="ECO:0000256" key="3">
    <source>
        <dbReference type="SAM" id="MobiDB-lite"/>
    </source>
</evidence>
<feature type="region of interest" description="Disordered" evidence="3">
    <location>
        <begin position="156"/>
        <end position="224"/>
    </location>
</feature>
<proteinExistence type="predicted"/>
<dbReference type="SMART" id="SM00360">
    <property type="entry name" value="RRM"/>
    <property type="match status" value="1"/>
</dbReference>
<keyword evidence="6" id="KW-1185">Reference proteome</keyword>
<dbReference type="Pfam" id="PF00076">
    <property type="entry name" value="RRM_1"/>
    <property type="match status" value="2"/>
</dbReference>
<feature type="compositionally biased region" description="Basic and acidic residues" evidence="3">
    <location>
        <begin position="168"/>
        <end position="181"/>
    </location>
</feature>
<evidence type="ECO:0000313" key="5">
    <source>
        <dbReference type="EMBL" id="PHH71716.1"/>
    </source>
</evidence>
<dbReference type="InterPro" id="IPR050886">
    <property type="entry name" value="RNA-binding_reg"/>
</dbReference>
<dbReference type="InterPro" id="IPR000504">
    <property type="entry name" value="RRM_dom"/>
</dbReference>
<dbReference type="GO" id="GO:0003723">
    <property type="term" value="F:RNA binding"/>
    <property type="evidence" value="ECO:0007669"/>
    <property type="project" value="UniProtKB-UniRule"/>
</dbReference>
<dbReference type="OrthoDB" id="5151412at2759"/>
<accession>A0A2C5YVE2</accession>
<comment type="caution">
    <text evidence="5">The sequence shown here is derived from an EMBL/GenBank/DDBJ whole genome shotgun (WGS) entry which is preliminary data.</text>
</comment>
<keyword evidence="1 2" id="KW-0694">RNA-binding</keyword>
<protein>
    <recommendedName>
        <fullName evidence="4">RRM domain-containing protein</fullName>
    </recommendedName>
</protein>
<dbReference type="PROSITE" id="PS50102">
    <property type="entry name" value="RRM"/>
    <property type="match status" value="2"/>
</dbReference>
<feature type="compositionally biased region" description="Basic and acidic residues" evidence="3">
    <location>
        <begin position="188"/>
        <end position="201"/>
    </location>
</feature>
<dbReference type="EMBL" id="NJEU01000650">
    <property type="protein sequence ID" value="PHH71716.1"/>
    <property type="molecule type" value="Genomic_DNA"/>
</dbReference>
<dbReference type="AlphaFoldDB" id="A0A2C5YVE2"/>